<evidence type="ECO:0000313" key="4">
    <source>
        <dbReference type="Proteomes" id="UP000236740"/>
    </source>
</evidence>
<dbReference type="EMBL" id="CP031314">
    <property type="protein sequence ID" value="QCC49578.1"/>
    <property type="molecule type" value="Genomic_DNA"/>
</dbReference>
<proteinExistence type="predicted"/>
<dbReference type="SUPFAM" id="SSF53474">
    <property type="entry name" value="alpha/beta-Hydrolases"/>
    <property type="match status" value="1"/>
</dbReference>
<dbReference type="KEGG" id="hlm:DV707_17750"/>
<dbReference type="AlphaFoldDB" id="A0A1H6CIA9"/>
<dbReference type="InterPro" id="IPR000073">
    <property type="entry name" value="AB_hydrolase_1"/>
</dbReference>
<geneLocation type="plasmid" evidence="2">
    <name>unnamed3</name>
</geneLocation>
<protein>
    <submittedName>
        <fullName evidence="2">Alpha/beta hydrolase</fullName>
    </submittedName>
    <submittedName>
        <fullName evidence="3">Pimeloyl-ACP methyl ester carboxylesterase</fullName>
    </submittedName>
</protein>
<accession>A0A1H6CIA9</accession>
<dbReference type="PANTHER" id="PTHR43433:SF5">
    <property type="entry name" value="AB HYDROLASE-1 DOMAIN-CONTAINING PROTEIN"/>
    <property type="match status" value="1"/>
</dbReference>
<dbReference type="Pfam" id="PF00561">
    <property type="entry name" value="Abhydrolase_1"/>
    <property type="match status" value="1"/>
</dbReference>
<dbReference type="Proteomes" id="UP000236740">
    <property type="component" value="Unassembled WGS sequence"/>
</dbReference>
<dbReference type="GeneID" id="39859970"/>
<evidence type="ECO:0000259" key="1">
    <source>
        <dbReference type="Pfam" id="PF00561"/>
    </source>
</evidence>
<organism evidence="3 4">
    <name type="scientific">Halobellus limi</name>
    <dbReference type="NCBI Taxonomy" id="699433"/>
    <lineage>
        <taxon>Archaea</taxon>
        <taxon>Methanobacteriati</taxon>
        <taxon>Methanobacteriota</taxon>
        <taxon>Stenosarchaea group</taxon>
        <taxon>Halobacteria</taxon>
        <taxon>Halobacteriales</taxon>
        <taxon>Haloferacaceae</taxon>
        <taxon>Halobellus</taxon>
    </lineage>
</organism>
<sequence length="321" mass="34699">MRSLRAAGRTLVLLGALGASVAVGRHAHRRYESDMRRAYAAIEASATETVETSIGTVEYCTRGDGVPVLVSHGIVGGFDQAIQTGEGLLETDARLIGVSRFGYLGSELPEQATPENQARAYVEVLDDLGIDDVVVIGTSAGGAPAIRFALDYPDQTRGLVLIGSTAPNERPLVGPTGPPHAILNDPVFWLLVNHAPRAFHALFGIDRDDYRSASPEGRHRVDALLDTLVPVEPRKPGIVNDARVTNTAMVEHHDEYTLETLDVPTLVIHAEDDPLASFENVERMVDRIPDAEFLPYRTGGHLVFGHGDVIRRAVTDFVTST</sequence>
<dbReference type="RefSeq" id="WP_103992997.1">
    <property type="nucleotide sequence ID" value="NZ_CP031314.1"/>
</dbReference>
<dbReference type="Proteomes" id="UP000296733">
    <property type="component" value="Plasmid unnamed3"/>
</dbReference>
<evidence type="ECO:0000313" key="2">
    <source>
        <dbReference type="EMBL" id="QCC49578.1"/>
    </source>
</evidence>
<keyword evidence="4" id="KW-1185">Reference proteome</keyword>
<dbReference type="Gene3D" id="3.40.50.1820">
    <property type="entry name" value="alpha/beta hydrolase"/>
    <property type="match status" value="1"/>
</dbReference>
<feature type="domain" description="AB hydrolase-1" evidence="1">
    <location>
        <begin position="67"/>
        <end position="304"/>
    </location>
</feature>
<reference evidence="2 5" key="2">
    <citation type="journal article" date="2019" name="Nat. Commun.">
        <title>A new type of DNA phosphorothioation-based antiviral system in archaea.</title>
        <authorList>
            <person name="Xiong L."/>
            <person name="Liu S."/>
            <person name="Chen S."/>
            <person name="Xiao Y."/>
            <person name="Zhu B."/>
            <person name="Gao Y."/>
            <person name="Zhang Y."/>
            <person name="Chen B."/>
            <person name="Luo J."/>
            <person name="Deng Z."/>
            <person name="Chen X."/>
            <person name="Wang L."/>
            <person name="Chen S."/>
        </authorList>
    </citation>
    <scope>NUCLEOTIDE SEQUENCE [LARGE SCALE GENOMIC DNA]</scope>
    <source>
        <strain evidence="2 5">CGMCC 1.10331</strain>
        <plasmid evidence="2 5">unnamed3</plasmid>
    </source>
</reference>
<evidence type="ECO:0000313" key="3">
    <source>
        <dbReference type="EMBL" id="SEG72136.1"/>
    </source>
</evidence>
<keyword evidence="2" id="KW-0378">Hydrolase</keyword>
<dbReference type="OrthoDB" id="7466at2157"/>
<dbReference type="InterPro" id="IPR029058">
    <property type="entry name" value="AB_hydrolase_fold"/>
</dbReference>
<keyword evidence="2" id="KW-0614">Plasmid</keyword>
<dbReference type="PANTHER" id="PTHR43433">
    <property type="entry name" value="HYDROLASE, ALPHA/BETA FOLD FAMILY PROTEIN"/>
    <property type="match status" value="1"/>
</dbReference>
<dbReference type="InterPro" id="IPR050471">
    <property type="entry name" value="AB_hydrolase"/>
</dbReference>
<reference evidence="3 4" key="1">
    <citation type="submission" date="2016-10" db="EMBL/GenBank/DDBJ databases">
        <authorList>
            <person name="de Groot N.N."/>
        </authorList>
    </citation>
    <scope>NUCLEOTIDE SEQUENCE [LARGE SCALE GENOMIC DNA]</scope>
    <source>
        <strain evidence="3 4">CGMCC 1.10331</strain>
    </source>
</reference>
<dbReference type="EMBL" id="FNVN01000007">
    <property type="protein sequence ID" value="SEG72136.1"/>
    <property type="molecule type" value="Genomic_DNA"/>
</dbReference>
<name>A0A1H6CIA9_9EURY</name>
<dbReference type="GO" id="GO:0016787">
    <property type="term" value="F:hydrolase activity"/>
    <property type="evidence" value="ECO:0007669"/>
    <property type="project" value="UniProtKB-KW"/>
</dbReference>
<gene>
    <name evidence="2" type="ORF">DV707_17750</name>
    <name evidence="3" type="ORF">SAMN04488133_3460</name>
</gene>
<evidence type="ECO:0000313" key="5">
    <source>
        <dbReference type="Proteomes" id="UP000296733"/>
    </source>
</evidence>